<evidence type="ECO:0000313" key="3">
    <source>
        <dbReference type="Proteomes" id="UP000309819"/>
    </source>
</evidence>
<feature type="region of interest" description="Disordered" evidence="1">
    <location>
        <begin position="26"/>
        <end position="45"/>
    </location>
</feature>
<keyword evidence="3" id="KW-1185">Reference proteome</keyword>
<organism evidence="2 3">
    <name type="scientific">Pseudomonas mosselii</name>
    <dbReference type="NCBI Taxonomy" id="78327"/>
    <lineage>
        <taxon>Bacteria</taxon>
        <taxon>Pseudomonadati</taxon>
        <taxon>Pseudomonadota</taxon>
        <taxon>Gammaproteobacteria</taxon>
        <taxon>Pseudomonadales</taxon>
        <taxon>Pseudomonadaceae</taxon>
        <taxon>Pseudomonas</taxon>
    </lineage>
</organism>
<accession>A0A5R8Z228</accession>
<protein>
    <submittedName>
        <fullName evidence="2">Uncharacterized protein</fullName>
    </submittedName>
</protein>
<name>A0A5R8Z228_9PSED</name>
<dbReference type="Proteomes" id="UP000309819">
    <property type="component" value="Unassembled WGS sequence"/>
</dbReference>
<dbReference type="AlphaFoldDB" id="A0A5R8Z228"/>
<feature type="compositionally biased region" description="Basic residues" evidence="1">
    <location>
        <begin position="27"/>
        <end position="40"/>
    </location>
</feature>
<comment type="caution">
    <text evidence="2">The sequence shown here is derived from an EMBL/GenBank/DDBJ whole genome shotgun (WGS) entry which is preliminary data.</text>
</comment>
<reference evidence="2 3" key="1">
    <citation type="submission" date="2019-05" db="EMBL/GenBank/DDBJ databases">
        <title>Pseudomonas sp. SC006 isolated from lettuce that can produce HBGAs.</title>
        <authorList>
            <person name="Wang D."/>
            <person name="Liao N."/>
            <person name="Liu D."/>
            <person name="Zhang Z."/>
            <person name="Zou S."/>
        </authorList>
    </citation>
    <scope>NUCLEOTIDE SEQUENCE [LARGE SCALE GENOMIC DNA]</scope>
    <source>
        <strain evidence="2 3">SC006</strain>
    </source>
</reference>
<evidence type="ECO:0000313" key="2">
    <source>
        <dbReference type="EMBL" id="TLP59046.1"/>
    </source>
</evidence>
<proteinExistence type="predicted"/>
<dbReference type="EMBL" id="VAUO01000006">
    <property type="protein sequence ID" value="TLP59046.1"/>
    <property type="molecule type" value="Genomic_DNA"/>
</dbReference>
<gene>
    <name evidence="2" type="ORF">FEM01_14155</name>
</gene>
<evidence type="ECO:0000256" key="1">
    <source>
        <dbReference type="SAM" id="MobiDB-lite"/>
    </source>
</evidence>
<sequence length="64" mass="7292">MSERIRPPMASHSLDLHAICDVCGKGRSTRRHSSRSRIRQQRQSSKWATYMANVAAKRALRGRA</sequence>